<evidence type="ECO:0000259" key="6">
    <source>
        <dbReference type="PROSITE" id="PS50011"/>
    </source>
</evidence>
<keyword evidence="8" id="KW-1185">Reference proteome</keyword>
<dbReference type="SMART" id="SM00220">
    <property type="entry name" value="S_TKc"/>
    <property type="match status" value="1"/>
</dbReference>
<evidence type="ECO:0000256" key="4">
    <source>
        <dbReference type="PROSITE-ProRule" id="PRU10141"/>
    </source>
</evidence>
<dbReference type="InterPro" id="IPR000719">
    <property type="entry name" value="Prot_kinase_dom"/>
</dbReference>
<feature type="domain" description="Protein kinase" evidence="6">
    <location>
        <begin position="13"/>
        <end position="273"/>
    </location>
</feature>
<evidence type="ECO:0000256" key="2">
    <source>
        <dbReference type="ARBA" id="ARBA00022741"/>
    </source>
</evidence>
<keyword evidence="3 4" id="KW-0067">ATP-binding</keyword>
<organism evidence="7 8">
    <name type="scientific">Dentiscutata erythropus</name>
    <dbReference type="NCBI Taxonomy" id="1348616"/>
    <lineage>
        <taxon>Eukaryota</taxon>
        <taxon>Fungi</taxon>
        <taxon>Fungi incertae sedis</taxon>
        <taxon>Mucoromycota</taxon>
        <taxon>Glomeromycotina</taxon>
        <taxon>Glomeromycetes</taxon>
        <taxon>Diversisporales</taxon>
        <taxon>Gigasporaceae</taxon>
        <taxon>Dentiscutata</taxon>
    </lineage>
</organism>
<dbReference type="AlphaFoldDB" id="A0A9N9G419"/>
<dbReference type="PIRSF" id="PIRSF000654">
    <property type="entry name" value="Integrin-linked_kinase"/>
    <property type="match status" value="1"/>
</dbReference>
<comment type="similarity">
    <text evidence="5">Belongs to the protein kinase superfamily.</text>
</comment>
<dbReference type="InterPro" id="IPR017441">
    <property type="entry name" value="Protein_kinase_ATP_BS"/>
</dbReference>
<feature type="binding site" evidence="4">
    <location>
        <position position="40"/>
    </location>
    <ligand>
        <name>ATP</name>
        <dbReference type="ChEBI" id="CHEBI:30616"/>
    </ligand>
</feature>
<dbReference type="PROSITE" id="PS00108">
    <property type="entry name" value="PROTEIN_KINASE_ST"/>
    <property type="match status" value="1"/>
</dbReference>
<proteinExistence type="inferred from homology"/>
<dbReference type="PRINTS" id="PR00109">
    <property type="entry name" value="TYRKINASE"/>
</dbReference>
<evidence type="ECO:0000256" key="3">
    <source>
        <dbReference type="ARBA" id="ARBA00022840"/>
    </source>
</evidence>
<keyword evidence="1 5" id="KW-0723">Serine/threonine-protein kinase</keyword>
<keyword evidence="1 5" id="KW-0418">Kinase</keyword>
<dbReference type="EMBL" id="CAJVPY010003158">
    <property type="protein sequence ID" value="CAG8583290.1"/>
    <property type="molecule type" value="Genomic_DNA"/>
</dbReference>
<dbReference type="PROSITE" id="PS00107">
    <property type="entry name" value="PROTEIN_KINASE_ATP"/>
    <property type="match status" value="1"/>
</dbReference>
<dbReference type="PANTHER" id="PTHR44329:SF6">
    <property type="entry name" value="RECEPTOR-INTERACTING SERINE_THREONINE-PROTEIN KINASE 1"/>
    <property type="match status" value="1"/>
</dbReference>
<comment type="caution">
    <text evidence="7">The sequence shown here is derived from an EMBL/GenBank/DDBJ whole genome shotgun (WGS) entry which is preliminary data.</text>
</comment>
<name>A0A9N9G419_9GLOM</name>
<dbReference type="InterPro" id="IPR001245">
    <property type="entry name" value="Ser-Thr/Tyr_kinase_cat_dom"/>
</dbReference>
<dbReference type="InterPro" id="IPR011009">
    <property type="entry name" value="Kinase-like_dom_sf"/>
</dbReference>
<dbReference type="GO" id="GO:0005524">
    <property type="term" value="F:ATP binding"/>
    <property type="evidence" value="ECO:0007669"/>
    <property type="project" value="UniProtKB-UniRule"/>
</dbReference>
<dbReference type="InterPro" id="IPR008271">
    <property type="entry name" value="Ser/Thr_kinase_AS"/>
</dbReference>
<evidence type="ECO:0000313" key="8">
    <source>
        <dbReference type="Proteomes" id="UP000789405"/>
    </source>
</evidence>
<dbReference type="GO" id="GO:0004674">
    <property type="term" value="F:protein serine/threonine kinase activity"/>
    <property type="evidence" value="ECO:0007669"/>
    <property type="project" value="UniProtKB-KW"/>
</dbReference>
<dbReference type="SUPFAM" id="SSF56112">
    <property type="entry name" value="Protein kinase-like (PK-like)"/>
    <property type="match status" value="1"/>
</dbReference>
<dbReference type="PROSITE" id="PS50011">
    <property type="entry name" value="PROTEIN_KINASE_DOM"/>
    <property type="match status" value="1"/>
</dbReference>
<keyword evidence="2 4" id="KW-0547">Nucleotide-binding</keyword>
<dbReference type="InterPro" id="IPR051681">
    <property type="entry name" value="Ser/Thr_Kinases-Pseudokinases"/>
</dbReference>
<accession>A0A9N9G419</accession>
<keyword evidence="1 5" id="KW-0808">Transferase</keyword>
<reference evidence="7" key="1">
    <citation type="submission" date="2021-06" db="EMBL/GenBank/DDBJ databases">
        <authorList>
            <person name="Kallberg Y."/>
            <person name="Tangrot J."/>
            <person name="Rosling A."/>
        </authorList>
    </citation>
    <scope>NUCLEOTIDE SEQUENCE</scope>
    <source>
        <strain evidence="7">MA453B</strain>
    </source>
</reference>
<dbReference type="Pfam" id="PF00069">
    <property type="entry name" value="Pkinase"/>
    <property type="match status" value="1"/>
</dbReference>
<evidence type="ECO:0000256" key="1">
    <source>
        <dbReference type="ARBA" id="ARBA00022527"/>
    </source>
</evidence>
<evidence type="ECO:0000256" key="5">
    <source>
        <dbReference type="RuleBase" id="RU000304"/>
    </source>
</evidence>
<evidence type="ECO:0000313" key="7">
    <source>
        <dbReference type="EMBL" id="CAG8583290.1"/>
    </source>
</evidence>
<dbReference type="OrthoDB" id="2386054at2759"/>
<sequence>MSDDNILIKESDIEMLEKIGAGAMGEIHKAKFRDEIAVVKQSKYNDNKRLREEFEIYFSLQNHDNILKLYGVVAENYHLVLEYAPNGDLSQYLKVNTVDWRSKAKICHGIARGVMHCHRNNVYHFDLKPQNILLDKDFTPKLADFGLSSSKSRLELNGGKAGGTINWVAPERVSSDAKMFEFFEKYPKLSDVYSFGLILWSVAMNGEMPYKELSVDKIRKQKRDRNTIKRLLKSLPKESPHRYTQLISDLTKYDPEERCQLPSALLELEHVVKYYNPVEGKDKNKLQIINYSSSTISHSSGNANNVSHESKYEHHIEDILKNILLGLVDF</sequence>
<dbReference type="Proteomes" id="UP000789405">
    <property type="component" value="Unassembled WGS sequence"/>
</dbReference>
<gene>
    <name evidence="7" type="ORF">DERYTH_LOCUS6800</name>
</gene>
<dbReference type="Gene3D" id="1.10.510.10">
    <property type="entry name" value="Transferase(Phosphotransferase) domain 1"/>
    <property type="match status" value="1"/>
</dbReference>
<protein>
    <submittedName>
        <fullName evidence="7">25727_t:CDS:1</fullName>
    </submittedName>
</protein>
<dbReference type="PANTHER" id="PTHR44329">
    <property type="entry name" value="SERINE/THREONINE-PROTEIN KINASE TNNI3K-RELATED"/>
    <property type="match status" value="1"/>
</dbReference>